<feature type="compositionally biased region" description="Basic and acidic residues" evidence="1">
    <location>
        <begin position="242"/>
        <end position="271"/>
    </location>
</feature>
<dbReference type="Proteomes" id="UP001430306">
    <property type="component" value="Unassembled WGS sequence"/>
</dbReference>
<organism evidence="2 3">
    <name type="scientific">Rhodopirellula halodulae</name>
    <dbReference type="NCBI Taxonomy" id="2894198"/>
    <lineage>
        <taxon>Bacteria</taxon>
        <taxon>Pseudomonadati</taxon>
        <taxon>Planctomycetota</taxon>
        <taxon>Planctomycetia</taxon>
        <taxon>Pirellulales</taxon>
        <taxon>Pirellulaceae</taxon>
        <taxon>Rhodopirellula</taxon>
    </lineage>
</organism>
<feature type="region of interest" description="Disordered" evidence="1">
    <location>
        <begin position="224"/>
        <end position="311"/>
    </location>
</feature>
<evidence type="ECO:0008006" key="4">
    <source>
        <dbReference type="Google" id="ProtNLM"/>
    </source>
</evidence>
<evidence type="ECO:0000256" key="1">
    <source>
        <dbReference type="SAM" id="MobiDB-lite"/>
    </source>
</evidence>
<name>A0ABS8NHN9_9BACT</name>
<accession>A0ABS8NHN9</accession>
<reference evidence="2" key="1">
    <citation type="submission" date="2021-11" db="EMBL/GenBank/DDBJ databases">
        <title>Genome sequence.</title>
        <authorList>
            <person name="Sun Q."/>
        </authorList>
    </citation>
    <scope>NUCLEOTIDE SEQUENCE</scope>
    <source>
        <strain evidence="2">JC740</strain>
    </source>
</reference>
<sequence length="806" mass="88269">MTRNPSNFLRVHRGDHASDSAKLSSKRKQFAHGKRALVTAGDAHRLASQANELADQLQAQQSVIRQQQIELAVRATLAAGPSQRPDPSDAIDRLMADATLATGTTAAAVYLLDDETEYLATRFVFGLSPSERLGTQRPLRGARGDLEAMVHGLIAIEDTNLGPVDSWRTPEPFPAGICVCLGDSDMPIGTMWLFAEAAMAFTDVHTAAARLAASNLQQTLQRLAEQDAAPDSSIRLILPSDVTHDRSRDVSPPSHETHDDAERTRAEHPTREVSASVDADARGAIPPGTAASATDDIGSPPADESGSAAMPHAELSQPVDLMKAPSDDSLDGIDDEKMLDAALESAIEEELAKSEELIAELQRDYEANPQEYVIGFDTSNTDVADWGQSDSKDAPAMNDLGREEDAEQWPLLSSYDEETMRLAAKLDLQDAQFLSGNYDPSEVDQFDADAMEFHHGWDEGDTDGLDLVAEDAYPFADDDEDDLDWTPNVRVKSESETIDAINDIVALIDDFDADFPSRAPERDNDQDSILTNQRREAEETQDENESLANQVSIWQHQTLPMGAQICPSWYIDGMIESPLDVAQSWHHWDILPDGQIALAICQPNGGATPKIDLGNVMDVTVVRSALQSHMGYRHQPSDAVRRAYDTLFQIRDQSFAGIEHGNVSLLYAHIDPETGETRMASTGDWSTLAISKFGYRPVGWLDRESDGNHRDLGSSDLAASGMGNIDIINSHLYLQQGEVFLVTGRRWMGLQPVQGTPGYPQHQIGTAITKAMREGKVRPLAALREWMMQTTLDGERTAMALHRFGS</sequence>
<dbReference type="EMBL" id="JAJKFW010000023">
    <property type="protein sequence ID" value="MCC9643066.1"/>
    <property type="molecule type" value="Genomic_DNA"/>
</dbReference>
<comment type="caution">
    <text evidence="2">The sequence shown here is derived from an EMBL/GenBank/DDBJ whole genome shotgun (WGS) entry which is preliminary data.</text>
</comment>
<feature type="region of interest" description="Disordered" evidence="1">
    <location>
        <begin position="516"/>
        <end position="545"/>
    </location>
</feature>
<dbReference type="SUPFAM" id="SSF55781">
    <property type="entry name" value="GAF domain-like"/>
    <property type="match status" value="1"/>
</dbReference>
<proteinExistence type="predicted"/>
<keyword evidence="3" id="KW-1185">Reference proteome</keyword>
<gene>
    <name evidence="2" type="ORF">LOC71_12335</name>
</gene>
<dbReference type="RefSeq" id="WP_230274010.1">
    <property type="nucleotide sequence ID" value="NZ_JAJKFW010000023.1"/>
</dbReference>
<evidence type="ECO:0000313" key="3">
    <source>
        <dbReference type="Proteomes" id="UP001430306"/>
    </source>
</evidence>
<evidence type="ECO:0000313" key="2">
    <source>
        <dbReference type="EMBL" id="MCC9643066.1"/>
    </source>
</evidence>
<protein>
    <recommendedName>
        <fullName evidence="4">PPM-type phosphatase domain-containing protein</fullName>
    </recommendedName>
</protein>